<name>A0A1M5YZX5_9BRAD</name>
<dbReference type="Proteomes" id="UP000189796">
    <property type="component" value="Chromosome I"/>
</dbReference>
<organism evidence="2 3">
    <name type="scientific">Bradyrhizobium erythrophlei</name>
    <dbReference type="NCBI Taxonomy" id="1437360"/>
    <lineage>
        <taxon>Bacteria</taxon>
        <taxon>Pseudomonadati</taxon>
        <taxon>Pseudomonadota</taxon>
        <taxon>Alphaproteobacteria</taxon>
        <taxon>Hyphomicrobiales</taxon>
        <taxon>Nitrobacteraceae</taxon>
        <taxon>Bradyrhizobium</taxon>
    </lineage>
</organism>
<proteinExistence type="predicted"/>
<protein>
    <submittedName>
        <fullName evidence="2">Uncharacterized protein</fullName>
    </submittedName>
</protein>
<evidence type="ECO:0000313" key="2">
    <source>
        <dbReference type="EMBL" id="SHI17193.1"/>
    </source>
</evidence>
<sequence>MPGLLPAIHVFLVLWSHSRACPAQPGMTSKRNTYAALASGPTGGAEQTDVEMTTANHQERVGVVDLAPPPDDITMTSATNFPVAKSRPRASNQTNQKQSGGTRRVYSQIDGERQGGLG</sequence>
<evidence type="ECO:0000313" key="3">
    <source>
        <dbReference type="Proteomes" id="UP000189796"/>
    </source>
</evidence>
<evidence type="ECO:0000256" key="1">
    <source>
        <dbReference type="SAM" id="MobiDB-lite"/>
    </source>
</evidence>
<feature type="compositionally biased region" description="Polar residues" evidence="1">
    <location>
        <begin position="89"/>
        <end position="101"/>
    </location>
</feature>
<dbReference type="AlphaFoldDB" id="A0A1M5YZX5"/>
<reference evidence="2 3" key="1">
    <citation type="submission" date="2016-11" db="EMBL/GenBank/DDBJ databases">
        <authorList>
            <person name="Jaros S."/>
            <person name="Januszkiewicz K."/>
            <person name="Wedrychowicz H."/>
        </authorList>
    </citation>
    <scope>NUCLEOTIDE SEQUENCE [LARGE SCALE GENOMIC DNA]</scope>
    <source>
        <strain evidence="2 3">GAS138</strain>
    </source>
</reference>
<accession>A0A1M5YZX5</accession>
<feature type="region of interest" description="Disordered" evidence="1">
    <location>
        <begin position="67"/>
        <end position="118"/>
    </location>
</feature>
<dbReference type="EMBL" id="LT670817">
    <property type="protein sequence ID" value="SHI17193.1"/>
    <property type="molecule type" value="Genomic_DNA"/>
</dbReference>
<gene>
    <name evidence="2" type="ORF">SAMN05443248_8993</name>
</gene>